<comment type="caution">
    <text evidence="2">The sequence shown here is derived from an EMBL/GenBank/DDBJ whole genome shotgun (WGS) entry which is preliminary data.</text>
</comment>
<organism evidence="2 3">
    <name type="scientific">Novosphingobium lindaniclasticum LE124</name>
    <dbReference type="NCBI Taxonomy" id="1096930"/>
    <lineage>
        <taxon>Bacteria</taxon>
        <taxon>Pseudomonadati</taxon>
        <taxon>Pseudomonadota</taxon>
        <taxon>Alphaproteobacteria</taxon>
        <taxon>Sphingomonadales</taxon>
        <taxon>Sphingomonadaceae</taxon>
        <taxon>Novosphingobium</taxon>
    </lineage>
</organism>
<keyword evidence="3" id="KW-1185">Reference proteome</keyword>
<dbReference type="EMBL" id="ATHL01000019">
    <property type="protein sequence ID" value="EQB19244.1"/>
    <property type="molecule type" value="Genomic_DNA"/>
</dbReference>
<dbReference type="RefSeq" id="WP_021232416.1">
    <property type="nucleotide sequence ID" value="NZ_ATHL01000019.1"/>
</dbReference>
<feature type="chain" id="PRO_5004565689" description="Esterase" evidence="1">
    <location>
        <begin position="22"/>
        <end position="300"/>
    </location>
</feature>
<dbReference type="eggNOG" id="COG2819">
    <property type="taxonomic scope" value="Bacteria"/>
</dbReference>
<sequence>MKIAQTLLALGLFLASPAAMALQASPPEVEGARIEIGTSYRFHSFVLDDTREVNVWLPVGYDKSQDRYPVLYLLDGGLDQDFIHIAGLGHLASLSWTYGPMIVVGVQTNDRRAELTSRPTDSRYLSAFPESGGADKFRQFLREEVIPFVEKRLRTGKRRAIMGESLAGLFVVDTLLSEPGLFDDYVAISPSLWWDDRRPLAALDRTARLKDVKDKRLYLAVGDEGGTMQDGIDRLRAFMARQPAGRVTLRYDDFSKSASHATIYHHAAEDALRWLYPAPPYEGGGTPWFMIEGALPPPAN</sequence>
<evidence type="ECO:0008006" key="4">
    <source>
        <dbReference type="Google" id="ProtNLM"/>
    </source>
</evidence>
<feature type="signal peptide" evidence="1">
    <location>
        <begin position="1"/>
        <end position="21"/>
    </location>
</feature>
<dbReference type="InterPro" id="IPR000801">
    <property type="entry name" value="Esterase-like"/>
</dbReference>
<evidence type="ECO:0000313" key="2">
    <source>
        <dbReference type="EMBL" id="EQB19244.1"/>
    </source>
</evidence>
<protein>
    <recommendedName>
        <fullName evidence="4">Esterase</fullName>
    </recommendedName>
</protein>
<dbReference type="Pfam" id="PF00756">
    <property type="entry name" value="Esterase"/>
    <property type="match status" value="1"/>
</dbReference>
<name>T0JBF2_9SPHN</name>
<dbReference type="Gene3D" id="3.40.50.1820">
    <property type="entry name" value="alpha/beta hydrolase"/>
    <property type="match status" value="1"/>
</dbReference>
<dbReference type="SUPFAM" id="SSF53474">
    <property type="entry name" value="alpha/beta-Hydrolases"/>
    <property type="match status" value="1"/>
</dbReference>
<evidence type="ECO:0000313" key="3">
    <source>
        <dbReference type="Proteomes" id="UP000015527"/>
    </source>
</evidence>
<evidence type="ECO:0000256" key="1">
    <source>
        <dbReference type="SAM" id="SignalP"/>
    </source>
</evidence>
<dbReference type="InterPro" id="IPR050583">
    <property type="entry name" value="Mycobacterial_A85_antigen"/>
</dbReference>
<accession>T0JBF2</accession>
<dbReference type="InterPro" id="IPR029058">
    <property type="entry name" value="AB_hydrolase_fold"/>
</dbReference>
<keyword evidence="1" id="KW-0732">Signal</keyword>
<dbReference type="PANTHER" id="PTHR48098">
    <property type="entry name" value="ENTEROCHELIN ESTERASE-RELATED"/>
    <property type="match status" value="1"/>
</dbReference>
<reference evidence="2 3" key="1">
    <citation type="journal article" date="2013" name="Genome Announc.">
        <title>Genome Sequence of Novosphingobium lindaniclasticum LE124T, Isolated from a Hexachlorocyclohexane Dumpsite.</title>
        <authorList>
            <person name="Saxena A."/>
            <person name="Nayyar N."/>
            <person name="Sangwan N."/>
            <person name="Kumari R."/>
            <person name="Khurana J.P."/>
            <person name="Lal R."/>
        </authorList>
    </citation>
    <scope>NUCLEOTIDE SEQUENCE [LARGE SCALE GENOMIC DNA]</scope>
    <source>
        <strain evidence="2 3">LE124</strain>
    </source>
</reference>
<proteinExistence type="predicted"/>
<dbReference type="OrthoDB" id="5523653at2"/>
<gene>
    <name evidence="2" type="ORF">L284_02195</name>
</gene>
<dbReference type="PATRIC" id="fig|1096930.3.peg.427"/>
<dbReference type="Proteomes" id="UP000015527">
    <property type="component" value="Unassembled WGS sequence"/>
</dbReference>
<dbReference type="AlphaFoldDB" id="T0JBF2"/>
<dbReference type="PANTHER" id="PTHR48098:SF6">
    <property type="entry name" value="FERRI-BACILLIBACTIN ESTERASE BESA"/>
    <property type="match status" value="1"/>
</dbReference>